<proteinExistence type="predicted"/>
<evidence type="ECO:0000313" key="2">
    <source>
        <dbReference type="EnsemblFungi" id="FOXG_14915P0"/>
    </source>
</evidence>
<reference evidence="3" key="1">
    <citation type="journal article" date="2012" name="Mol. Plant Microbe Interact.">
        <title>A highly conserved effector in Fusarium oxysporum is required for full virulence on Arabidopsis.</title>
        <authorList>
            <person name="Thatcher L.F."/>
            <person name="Gardiner D.M."/>
            <person name="Kazan K."/>
            <person name="Manners J."/>
        </authorList>
    </citation>
    <scope>NUCLEOTIDE SEQUENCE [LARGE SCALE GENOMIC DNA]</scope>
    <source>
        <strain evidence="3">Fo5176</strain>
    </source>
</reference>
<dbReference type="AlphaFoldDB" id="A0A0D2YF27"/>
<dbReference type="InterPro" id="IPR011009">
    <property type="entry name" value="Kinase-like_dom_sf"/>
</dbReference>
<organism evidence="2 3">
    <name type="scientific">Fusarium oxysporum (strain Fo5176)</name>
    <name type="common">Fusarium vascular wilt</name>
    <dbReference type="NCBI Taxonomy" id="660025"/>
    <lineage>
        <taxon>Eukaryota</taxon>
        <taxon>Fungi</taxon>
        <taxon>Dikarya</taxon>
        <taxon>Ascomycota</taxon>
        <taxon>Pezizomycotina</taxon>
        <taxon>Sordariomycetes</taxon>
        <taxon>Hypocreomycetidae</taxon>
        <taxon>Hypocreales</taxon>
        <taxon>Nectriaceae</taxon>
        <taxon>Fusarium</taxon>
        <taxon>Fusarium oxysporum species complex</taxon>
    </lineage>
</organism>
<reference evidence="2" key="2">
    <citation type="submission" date="2025-08" db="UniProtKB">
        <authorList>
            <consortium name="EnsemblFungi"/>
        </authorList>
    </citation>
    <scope>IDENTIFICATION</scope>
    <source>
        <strain evidence="2">4287 / CBS 123668 / FGSC 9935 / NRRL 34936</strain>
    </source>
</reference>
<evidence type="ECO:0000313" key="3">
    <source>
        <dbReference type="Proteomes" id="UP000002489"/>
    </source>
</evidence>
<sequence>MQGTWIRKRKIGKGGFGIVWLENHLDSSRAVAVRAVKQIRKSSLSNRPERELQVIAKFSQEPPFITCYGWYENNDSLFIAMEFLNELMTSLAILLSSEHRASSLQRLSWHMTALGEYKTSVLSLLTCGA</sequence>
<dbReference type="STRING" id="426428.A0A0D2YF27"/>
<dbReference type="Gene3D" id="1.10.510.10">
    <property type="entry name" value="Transferase(Phosphotransferase) domain 1"/>
    <property type="match status" value="1"/>
</dbReference>
<dbReference type="Pfam" id="PF00069">
    <property type="entry name" value="Pkinase"/>
    <property type="match status" value="1"/>
</dbReference>
<protein>
    <recommendedName>
        <fullName evidence="1">Protein kinase domain-containing protein</fullName>
    </recommendedName>
</protein>
<dbReference type="InterPro" id="IPR000719">
    <property type="entry name" value="Prot_kinase_dom"/>
</dbReference>
<dbReference type="GO" id="GO:0005524">
    <property type="term" value="F:ATP binding"/>
    <property type="evidence" value="ECO:0007669"/>
    <property type="project" value="InterPro"/>
</dbReference>
<dbReference type="SUPFAM" id="SSF56112">
    <property type="entry name" value="Protein kinase-like (PK-like)"/>
    <property type="match status" value="1"/>
</dbReference>
<accession>A0A0D2YF27</accession>
<dbReference type="PROSITE" id="PS50011">
    <property type="entry name" value="PROTEIN_KINASE_DOM"/>
    <property type="match status" value="1"/>
</dbReference>
<dbReference type="GO" id="GO:0004672">
    <property type="term" value="F:protein kinase activity"/>
    <property type="evidence" value="ECO:0007669"/>
    <property type="project" value="InterPro"/>
</dbReference>
<dbReference type="Proteomes" id="UP000002489">
    <property type="component" value="Unassembled WGS sequence"/>
</dbReference>
<evidence type="ECO:0000259" key="1">
    <source>
        <dbReference type="PROSITE" id="PS50011"/>
    </source>
</evidence>
<name>A0A0D2YF27_FUSOF</name>
<dbReference type="EnsemblFungi" id="FOXG_14915T0">
    <property type="protein sequence ID" value="FOXG_14915P0"/>
    <property type="gene ID" value="FOXG_14915"/>
</dbReference>
<feature type="domain" description="Protein kinase" evidence="1">
    <location>
        <begin position="5"/>
        <end position="129"/>
    </location>
</feature>